<dbReference type="EMBL" id="CP126969">
    <property type="protein sequence ID" value="WIM68294.1"/>
    <property type="molecule type" value="Genomic_DNA"/>
</dbReference>
<name>A0ABY8VFN9_9CORY</name>
<dbReference type="RefSeq" id="WP_284825740.1">
    <property type="nucleotide sequence ID" value="NZ_CP126969.1"/>
</dbReference>
<reference evidence="2 3" key="1">
    <citation type="submission" date="2023-05" db="EMBL/GenBank/DDBJ databases">
        <title>Corynebacterium suedekumii sp. nov. and Corynebacterium breve sp. nov. isolated from raw cow's milk.</title>
        <authorList>
            <person name="Baer M.K."/>
            <person name="Mehl L."/>
            <person name="Hellmuth R."/>
            <person name="Marke G."/>
            <person name="Lipski A."/>
        </authorList>
    </citation>
    <scope>NUCLEOTIDE SEQUENCE [LARGE SCALE GENOMIC DNA]</scope>
    <source>
        <strain evidence="2 3">R4</strain>
    </source>
</reference>
<organism evidence="2 3">
    <name type="scientific">Corynebacterium breve</name>
    <dbReference type="NCBI Taxonomy" id="3049799"/>
    <lineage>
        <taxon>Bacteria</taxon>
        <taxon>Bacillati</taxon>
        <taxon>Actinomycetota</taxon>
        <taxon>Actinomycetes</taxon>
        <taxon>Mycobacteriales</taxon>
        <taxon>Corynebacteriaceae</taxon>
        <taxon>Corynebacterium</taxon>
    </lineage>
</organism>
<evidence type="ECO:0000313" key="2">
    <source>
        <dbReference type="EMBL" id="WIM68294.1"/>
    </source>
</evidence>
<dbReference type="Pfam" id="PF13490">
    <property type="entry name" value="zf-HC2"/>
    <property type="match status" value="1"/>
</dbReference>
<accession>A0ABY8VFN9</accession>
<dbReference type="NCBIfam" id="TIGR03988">
    <property type="entry name" value="antisig_RsrA"/>
    <property type="match status" value="1"/>
</dbReference>
<evidence type="ECO:0000259" key="1">
    <source>
        <dbReference type="Pfam" id="PF13490"/>
    </source>
</evidence>
<proteinExistence type="predicted"/>
<dbReference type="InterPro" id="IPR024020">
    <property type="entry name" value="Anit_sigma_mycothiol_RsrA"/>
</dbReference>
<dbReference type="Proteomes" id="UP001225598">
    <property type="component" value="Chromosome"/>
</dbReference>
<dbReference type="InterPro" id="IPR027383">
    <property type="entry name" value="Znf_put"/>
</dbReference>
<keyword evidence="3" id="KW-1185">Reference proteome</keyword>
<evidence type="ECO:0000313" key="3">
    <source>
        <dbReference type="Proteomes" id="UP001225598"/>
    </source>
</evidence>
<protein>
    <submittedName>
        <fullName evidence="2">Mycothiol system anti-sigma-R factor</fullName>
    </submittedName>
</protein>
<sequence length="81" mass="9371">MNCSDIQALLCELLDDDTSEARAAEIHEQVAACPHCVSRLQSEREVRAIVRHCCSQEQAPEALRQRIVQRISIRYTETRYR</sequence>
<gene>
    <name evidence="2" type="primary">rsrA</name>
    <name evidence="2" type="ORF">QP027_02515</name>
</gene>
<feature type="domain" description="Putative zinc-finger" evidence="1">
    <location>
        <begin position="3"/>
        <end position="36"/>
    </location>
</feature>